<evidence type="ECO:0000256" key="1">
    <source>
        <dbReference type="SAM" id="MobiDB-lite"/>
    </source>
</evidence>
<evidence type="ECO:0000313" key="2">
    <source>
        <dbReference type="EMBL" id="KAK8756149.1"/>
    </source>
</evidence>
<dbReference type="Proteomes" id="UP001321473">
    <property type="component" value="Unassembled WGS sequence"/>
</dbReference>
<feature type="region of interest" description="Disordered" evidence="1">
    <location>
        <begin position="1"/>
        <end position="63"/>
    </location>
</feature>
<protein>
    <submittedName>
        <fullName evidence="2">Uncharacterized protein</fullName>
    </submittedName>
</protein>
<dbReference type="EMBL" id="JARKHS020036473">
    <property type="protein sequence ID" value="KAK8756149.1"/>
    <property type="molecule type" value="Genomic_DNA"/>
</dbReference>
<proteinExistence type="predicted"/>
<name>A0AAQ4D109_AMBAM</name>
<gene>
    <name evidence="2" type="ORF">V5799_001150</name>
</gene>
<reference evidence="2 3" key="1">
    <citation type="journal article" date="2023" name="Arcadia Sci">
        <title>De novo assembly of a long-read Amblyomma americanum tick genome.</title>
        <authorList>
            <person name="Chou S."/>
            <person name="Poskanzer K.E."/>
            <person name="Rollins M."/>
            <person name="Thuy-Boun P.S."/>
        </authorList>
    </citation>
    <scope>NUCLEOTIDE SEQUENCE [LARGE SCALE GENOMIC DNA]</scope>
    <source>
        <strain evidence="2">F_SG_1</strain>
        <tissue evidence="2">Salivary glands</tissue>
    </source>
</reference>
<accession>A0AAQ4D109</accession>
<comment type="caution">
    <text evidence="2">The sequence shown here is derived from an EMBL/GenBank/DDBJ whole genome shotgun (WGS) entry which is preliminary data.</text>
</comment>
<evidence type="ECO:0000313" key="3">
    <source>
        <dbReference type="Proteomes" id="UP001321473"/>
    </source>
</evidence>
<keyword evidence="3" id="KW-1185">Reference proteome</keyword>
<organism evidence="2 3">
    <name type="scientific">Amblyomma americanum</name>
    <name type="common">Lone star tick</name>
    <dbReference type="NCBI Taxonomy" id="6943"/>
    <lineage>
        <taxon>Eukaryota</taxon>
        <taxon>Metazoa</taxon>
        <taxon>Ecdysozoa</taxon>
        <taxon>Arthropoda</taxon>
        <taxon>Chelicerata</taxon>
        <taxon>Arachnida</taxon>
        <taxon>Acari</taxon>
        <taxon>Parasitiformes</taxon>
        <taxon>Ixodida</taxon>
        <taxon>Ixodoidea</taxon>
        <taxon>Ixodidae</taxon>
        <taxon>Amblyomminae</taxon>
        <taxon>Amblyomma</taxon>
    </lineage>
</organism>
<sequence>MPSKNFRYGKRKRAGALIANTKKRPALENEAPTSKRHSSRYRGDLGHPAEGYSTPEVNEHSPRPADVEALIREPEVPGSALSSSSSSVMSATGSCDEDIAIGGSATTSVKNGSASAGIQGRRIVSLQYLLSSLQKTALHAPFNCTLADMDYGRQAHRSTGTLQGVRIRTGYVNSSMLQEAHERRPHLTASAYFNMCAVLWLVEAIIVVSKFSQPLL</sequence>
<dbReference type="AlphaFoldDB" id="A0AAQ4D109"/>